<accession>A0A942E721</accession>
<organism evidence="2 3">
    <name type="scientific">Devosia litorisediminis</name>
    <dbReference type="NCBI Taxonomy" id="2829817"/>
    <lineage>
        <taxon>Bacteria</taxon>
        <taxon>Pseudomonadati</taxon>
        <taxon>Pseudomonadota</taxon>
        <taxon>Alphaproteobacteria</taxon>
        <taxon>Hyphomicrobiales</taxon>
        <taxon>Devosiaceae</taxon>
        <taxon>Devosia</taxon>
    </lineage>
</organism>
<feature type="transmembrane region" description="Helical" evidence="1">
    <location>
        <begin position="215"/>
        <end position="243"/>
    </location>
</feature>
<dbReference type="AlphaFoldDB" id="A0A942E721"/>
<keyword evidence="1" id="KW-1133">Transmembrane helix</keyword>
<evidence type="ECO:0000256" key="1">
    <source>
        <dbReference type="SAM" id="Phobius"/>
    </source>
</evidence>
<name>A0A942E721_9HYPH</name>
<reference evidence="2" key="1">
    <citation type="submission" date="2021-04" db="EMBL/GenBank/DDBJ databases">
        <title>Devosia litorisediminis sp. nov., isolated from a sand dune.</title>
        <authorList>
            <person name="Park S."/>
            <person name="Yoon J.-H."/>
        </authorList>
    </citation>
    <scope>NUCLEOTIDE SEQUENCE</scope>
    <source>
        <strain evidence="2">BSSL-BM10</strain>
    </source>
</reference>
<protein>
    <submittedName>
        <fullName evidence="2">Uncharacterized protein</fullName>
    </submittedName>
</protein>
<evidence type="ECO:0000313" key="2">
    <source>
        <dbReference type="EMBL" id="MBS3848642.1"/>
    </source>
</evidence>
<gene>
    <name evidence="2" type="ORF">KD146_08030</name>
</gene>
<keyword evidence="1" id="KW-0472">Membrane</keyword>
<keyword evidence="3" id="KW-1185">Reference proteome</keyword>
<feature type="transmembrane region" description="Helical" evidence="1">
    <location>
        <begin position="249"/>
        <end position="267"/>
    </location>
</feature>
<keyword evidence="1" id="KW-0812">Transmembrane</keyword>
<dbReference type="Proteomes" id="UP000678281">
    <property type="component" value="Unassembled WGS sequence"/>
</dbReference>
<feature type="transmembrane region" description="Helical" evidence="1">
    <location>
        <begin position="60"/>
        <end position="79"/>
    </location>
</feature>
<proteinExistence type="predicted"/>
<sequence length="331" mass="35348">MWDFSISKSIGLMARTAPYVLFRMAVYFGIAVAYVLITGTGAGIGYGVGAFGDQDFQISSSFWGGIIGFGATAGAVYLAREYILYVVKAGHIAVLVELIDGRALPEGQGQIAYGADVVRERFVQSSVLFGLDQLIKGVIAAVTGLMQGIANFLPIPGLQPLVGMFRAFLKVAVGFVDEVILAHAMRTRADNPWAAAEEALVLYGQNHRQMIKNAAFIAVVVYVLSFLVFLVMLAPAALVVYLIPGSWSAGGLVFALLFAWAVKAALIEPLAICCMLQAFFTLTDGQTPDPAWRDRLNGLSRKFKSIGEKAQSWVGGTSPAQTISGAQGVRP</sequence>
<evidence type="ECO:0000313" key="3">
    <source>
        <dbReference type="Proteomes" id="UP000678281"/>
    </source>
</evidence>
<feature type="transmembrane region" description="Helical" evidence="1">
    <location>
        <begin position="20"/>
        <end position="48"/>
    </location>
</feature>
<comment type="caution">
    <text evidence="2">The sequence shown here is derived from an EMBL/GenBank/DDBJ whole genome shotgun (WGS) entry which is preliminary data.</text>
</comment>
<dbReference type="EMBL" id="JAGXTP010000001">
    <property type="protein sequence ID" value="MBS3848642.1"/>
    <property type="molecule type" value="Genomic_DNA"/>
</dbReference>
<dbReference type="RefSeq" id="WP_212658174.1">
    <property type="nucleotide sequence ID" value="NZ_JAGXTP010000001.1"/>
</dbReference>